<dbReference type="InterPro" id="IPR012830">
    <property type="entry name" value="Citrate_utilization_prot_B"/>
</dbReference>
<protein>
    <submittedName>
        <fullName evidence="2">Tricarballylate utilization 4Fe-4S protein TcuB</fullName>
    </submittedName>
</protein>
<dbReference type="NCBIfam" id="TIGR02484">
    <property type="entry name" value="CitB"/>
    <property type="match status" value="1"/>
</dbReference>
<dbReference type="EMBL" id="VBAO01000111">
    <property type="protein sequence ID" value="TMI82733.1"/>
    <property type="molecule type" value="Genomic_DNA"/>
</dbReference>
<name>A0A537JGR3_9BACT</name>
<comment type="caution">
    <text evidence="2">The sequence shown here is derived from an EMBL/GenBank/DDBJ whole genome shotgun (WGS) entry which is preliminary data.</text>
</comment>
<feature type="transmembrane region" description="Helical" evidence="1">
    <location>
        <begin position="320"/>
        <end position="341"/>
    </location>
</feature>
<feature type="transmembrane region" description="Helical" evidence="1">
    <location>
        <begin position="218"/>
        <end position="240"/>
    </location>
</feature>
<dbReference type="Proteomes" id="UP000320048">
    <property type="component" value="Unassembled WGS sequence"/>
</dbReference>
<reference evidence="2 3" key="1">
    <citation type="journal article" date="2019" name="Nat. Microbiol.">
        <title>Mediterranean grassland soil C-N compound turnover is dependent on rainfall and depth, and is mediated by genomically divergent microorganisms.</title>
        <authorList>
            <person name="Diamond S."/>
            <person name="Andeer P.F."/>
            <person name="Li Z."/>
            <person name="Crits-Christoph A."/>
            <person name="Burstein D."/>
            <person name="Anantharaman K."/>
            <person name="Lane K.R."/>
            <person name="Thomas B.C."/>
            <person name="Pan C."/>
            <person name="Northen T.R."/>
            <person name="Banfield J.F."/>
        </authorList>
    </citation>
    <scope>NUCLEOTIDE SEQUENCE [LARGE SCALE GENOMIC DNA]</scope>
    <source>
        <strain evidence="2">NP_7</strain>
    </source>
</reference>
<accession>A0A537JGR3</accession>
<dbReference type="AlphaFoldDB" id="A0A537JGR3"/>
<evidence type="ECO:0000313" key="2">
    <source>
        <dbReference type="EMBL" id="TMI82733.1"/>
    </source>
</evidence>
<keyword evidence="1" id="KW-0812">Transmembrane</keyword>
<sequence>MPGRDAFQEAARQLTICNACRYCEGYCAVFPAMELRRAFTAGDIAFLAHLCHDCRACHYACMYTPPHEFAVNIPQVLSTVRVATYARYSWPPVLARLFHDRLLTAAVTAGAVALVTALTWLFAGPGRLFALHRGPGAFYEVIAYWAMLIPGLTAGVYAMAVWLAGGARFWREIGEPAQPLTSGILAGAAGDALTLRWLRGGGPGCPYPRASASGARRLLHGLVFYGFASALASTTLAAVYQDLLHRLPPYPVTSVPVVLGSLGGVAMIAGSAGLISLKLAGDREPAEARSVALDYAFLILLGLASLTGILTLVLRDTRAMGVLLAVHLGVVAALFVTAPYGKFVHAVYRYLALVKNRAEQRAAAPPAAPHGTF</sequence>
<keyword evidence="1" id="KW-1133">Transmembrane helix</keyword>
<evidence type="ECO:0000256" key="1">
    <source>
        <dbReference type="SAM" id="Phobius"/>
    </source>
</evidence>
<dbReference type="InterPro" id="IPR036197">
    <property type="entry name" value="NarG-like_sf"/>
</dbReference>
<feature type="transmembrane region" description="Helical" evidence="1">
    <location>
        <begin position="142"/>
        <end position="164"/>
    </location>
</feature>
<gene>
    <name evidence="2" type="primary">tcuB</name>
    <name evidence="2" type="ORF">E6H04_04290</name>
</gene>
<keyword evidence="1" id="KW-0472">Membrane</keyword>
<feature type="transmembrane region" description="Helical" evidence="1">
    <location>
        <begin position="102"/>
        <end position="122"/>
    </location>
</feature>
<feature type="transmembrane region" description="Helical" evidence="1">
    <location>
        <begin position="292"/>
        <end position="314"/>
    </location>
</feature>
<organism evidence="2 3">
    <name type="scientific">Candidatus Segetimicrobium genomatis</name>
    <dbReference type="NCBI Taxonomy" id="2569760"/>
    <lineage>
        <taxon>Bacteria</taxon>
        <taxon>Bacillati</taxon>
        <taxon>Candidatus Sysuimicrobiota</taxon>
        <taxon>Candidatus Sysuimicrobiia</taxon>
        <taxon>Candidatus Sysuimicrobiales</taxon>
        <taxon>Candidatus Segetimicrobiaceae</taxon>
        <taxon>Candidatus Segetimicrobium</taxon>
    </lineage>
</organism>
<proteinExistence type="predicted"/>
<dbReference type="Gene3D" id="1.20.950.20">
    <property type="entry name" value="Transmembrane di-heme cytochromes, Chain C"/>
    <property type="match status" value="1"/>
</dbReference>
<dbReference type="SUPFAM" id="SSF103501">
    <property type="entry name" value="Respiratory nitrate reductase 1 gamma chain"/>
    <property type="match status" value="1"/>
</dbReference>
<evidence type="ECO:0000313" key="3">
    <source>
        <dbReference type="Proteomes" id="UP000320048"/>
    </source>
</evidence>
<feature type="transmembrane region" description="Helical" evidence="1">
    <location>
        <begin position="260"/>
        <end position="280"/>
    </location>
</feature>